<dbReference type="Proteomes" id="UP000287033">
    <property type="component" value="Unassembled WGS sequence"/>
</dbReference>
<dbReference type="InterPro" id="IPR011990">
    <property type="entry name" value="TPR-like_helical_dom_sf"/>
</dbReference>
<dbReference type="EMBL" id="BEZZ01226459">
    <property type="protein sequence ID" value="GCC47675.1"/>
    <property type="molecule type" value="Genomic_DNA"/>
</dbReference>
<organism evidence="3 4">
    <name type="scientific">Chiloscyllium punctatum</name>
    <name type="common">Brownbanded bambooshark</name>
    <name type="synonym">Hemiscyllium punctatum</name>
    <dbReference type="NCBI Taxonomy" id="137246"/>
    <lineage>
        <taxon>Eukaryota</taxon>
        <taxon>Metazoa</taxon>
        <taxon>Chordata</taxon>
        <taxon>Craniata</taxon>
        <taxon>Vertebrata</taxon>
        <taxon>Chondrichthyes</taxon>
        <taxon>Elasmobranchii</taxon>
        <taxon>Galeomorphii</taxon>
        <taxon>Galeoidea</taxon>
        <taxon>Orectolobiformes</taxon>
        <taxon>Hemiscylliidae</taxon>
        <taxon>Chiloscyllium</taxon>
    </lineage>
</organism>
<dbReference type="PANTHER" id="PTHR44227">
    <property type="match status" value="1"/>
</dbReference>
<evidence type="ECO:0000313" key="4">
    <source>
        <dbReference type="Proteomes" id="UP000287033"/>
    </source>
</evidence>
<dbReference type="GO" id="GO:0035269">
    <property type="term" value="P:protein O-linked glycosylation via mannose"/>
    <property type="evidence" value="ECO:0007669"/>
    <property type="project" value="TreeGrafter"/>
</dbReference>
<dbReference type="GO" id="GO:0005783">
    <property type="term" value="C:endoplasmic reticulum"/>
    <property type="evidence" value="ECO:0007669"/>
    <property type="project" value="TreeGrafter"/>
</dbReference>
<dbReference type="AlphaFoldDB" id="A0A401TYH3"/>
<comment type="caution">
    <text evidence="3">The sequence shown here is derived from an EMBL/GenBank/DDBJ whole genome shotgun (WGS) entry which is preliminary data.</text>
</comment>
<dbReference type="OrthoDB" id="541719at2759"/>
<dbReference type="InterPro" id="IPR052346">
    <property type="entry name" value="O-mannosyl-transferase_TMTC"/>
</dbReference>
<reference evidence="3 4" key="1">
    <citation type="journal article" date="2018" name="Nat. Ecol. Evol.">
        <title>Shark genomes provide insights into elasmobranch evolution and the origin of vertebrates.</title>
        <authorList>
            <person name="Hara Y"/>
            <person name="Yamaguchi K"/>
            <person name="Onimaru K"/>
            <person name="Kadota M"/>
            <person name="Koyanagi M"/>
            <person name="Keeley SD"/>
            <person name="Tatsumi K"/>
            <person name="Tanaka K"/>
            <person name="Motone F"/>
            <person name="Kageyama Y"/>
            <person name="Nozu R"/>
            <person name="Adachi N"/>
            <person name="Nishimura O"/>
            <person name="Nakagawa R"/>
            <person name="Tanegashima C"/>
            <person name="Kiyatake I"/>
            <person name="Matsumoto R"/>
            <person name="Murakumo K"/>
            <person name="Nishida K"/>
            <person name="Terakita A"/>
            <person name="Kuratani S"/>
            <person name="Sato K"/>
            <person name="Hyodo S Kuraku.S."/>
        </authorList>
    </citation>
    <scope>NUCLEOTIDE SEQUENCE [LARGE SCALE GENOMIC DNA]</scope>
</reference>
<dbReference type="Gene3D" id="1.25.40.10">
    <property type="entry name" value="Tetratricopeptide repeat domain"/>
    <property type="match status" value="1"/>
</dbReference>
<keyword evidence="4" id="KW-1185">Reference proteome</keyword>
<dbReference type="GO" id="GO:0000030">
    <property type="term" value="F:mannosyltransferase activity"/>
    <property type="evidence" value="ECO:0007669"/>
    <property type="project" value="TreeGrafter"/>
</dbReference>
<keyword evidence="2" id="KW-0802">TPR repeat</keyword>
<evidence type="ECO:0000256" key="1">
    <source>
        <dbReference type="ARBA" id="ARBA00022737"/>
    </source>
</evidence>
<accession>A0A401TYH3</accession>
<keyword evidence="1" id="KW-0677">Repeat</keyword>
<dbReference type="GO" id="GO:0030968">
    <property type="term" value="P:endoplasmic reticulum unfolded protein response"/>
    <property type="evidence" value="ECO:0007669"/>
    <property type="project" value="TreeGrafter"/>
</dbReference>
<proteinExistence type="predicted"/>
<evidence type="ECO:0000313" key="3">
    <source>
        <dbReference type="EMBL" id="GCC47675.1"/>
    </source>
</evidence>
<sequence length="187" mass="20861">MRHVQGWLKPDDAYRERAVAQAWRAVELTPGDPQVLWMAAFAIWNMADEIEPARELFERSLAINPNSAMALVLGGWVEAMRGNQKAGRAMIERAQRLNPRDPRGWFASAALAICAMLDGDFTEAVMWADKALAQNRRFAVALRVLIVALVKTGETARATQIARELLKVDPEFSISGFLSRIPFPVQS</sequence>
<name>A0A401TYH3_CHIPU</name>
<protein>
    <submittedName>
        <fullName evidence="3">Uncharacterized protein</fullName>
    </submittedName>
</protein>
<evidence type="ECO:0000256" key="2">
    <source>
        <dbReference type="ARBA" id="ARBA00022803"/>
    </source>
</evidence>
<dbReference type="PANTHER" id="PTHR44227:SF3">
    <property type="entry name" value="PROTEIN O-MANNOSYL-TRANSFERASE TMTC4"/>
    <property type="match status" value="1"/>
</dbReference>
<gene>
    <name evidence="3" type="ORF">chiPu_0032046</name>
</gene>
<feature type="non-terminal residue" evidence="3">
    <location>
        <position position="187"/>
    </location>
</feature>
<dbReference type="SUPFAM" id="SSF48452">
    <property type="entry name" value="TPR-like"/>
    <property type="match status" value="1"/>
</dbReference>